<dbReference type="Pfam" id="PF20466">
    <property type="entry name" value="MmeI_TRD"/>
    <property type="match status" value="1"/>
</dbReference>
<organism evidence="10 11">
    <name type="scientific">Rubricoccus marinus</name>
    <dbReference type="NCBI Taxonomy" id="716817"/>
    <lineage>
        <taxon>Bacteria</taxon>
        <taxon>Pseudomonadati</taxon>
        <taxon>Rhodothermota</taxon>
        <taxon>Rhodothermia</taxon>
        <taxon>Rhodothermales</taxon>
        <taxon>Rubricoccaceae</taxon>
        <taxon>Rubricoccus</taxon>
    </lineage>
</organism>
<evidence type="ECO:0000259" key="6">
    <source>
        <dbReference type="Pfam" id="PF20464"/>
    </source>
</evidence>
<name>A0A259TXG8_9BACT</name>
<dbReference type="InterPro" id="IPR046816">
    <property type="entry name" value="MmeI_Mtase"/>
</dbReference>
<dbReference type="OrthoDB" id="32195at2"/>
<sequence length="1143" mass="126920">MNPTDFIAKWRASGASERSNYALFFSELADVLGVPRPDPATDTPEADGYVIDRVVTTESGATNYIDLYRRACFVAEAKQGSDAPEATEAEKLGMDAPKRRRGTARRGTRGWETAMQKAKGQARRYARALPEADGWPPFLMVVDVGYCFDLYADFSGQGKAYVSFPNQQSYRIMLEDLEDEEVRETLRRVWMEPLALDPQRRSVAATRDLAKKLAKLAKSLEDAGNESDAVADFLLRSLFTMFAEDVKLLPEASFSDLLRRYRDRPETASKAIRSLWQTMKTGGFDGGIGDEVRHFNGPLFDDPSAPELTSPQLDLLIEAADAVWTDVEPSIFGTLIEQALNPIERHRLGAHYTPRAYVERLVVPTVVEPLREEWEAAQAAAQLEEDAGNEAAARDELVAFHRRLCSVRVLDPACGTANFLYVTLEHLKRLEGEVLDAIAQYPGQQTLDMTGGLTVSPGQLLGIEFNARAASIARVVLYIGYLQWHYRTFGNADRLDAPILRDYRTIEHRDAVLDAADREPAYDEQGNRATRWDGRTMKPNPADPTELVPDPSARVPAYRYVDPKPAAWPEAEFLVGNPPFVGSQKMRGTLGDGYTEALRSAYKDEVPGSADLVMYWWHKAAEAVREGSSERFGLITTNSAHQKHNRAVIANHLGAKPPLSLAFAVRDHPWTYDPEGAAVRIAMTVGVAGEVDGRLATVVREERTDELGQSVELAERVGAVWSDLAIGADVAGAAPLEANRDLSFMGVKLVQPRGNVPGFTVTQGKARDLGLGAVEGAEAVLPRYRSGNDVTKTNRDLRVIDFFGMTAEAARERFPDAYQHVLTYVKPFRDQNGRPSRRENWWLHGESLPAFRQAVAGISRYIATVETSKHRLFTFLDADILPDGGLILVCLDDAYALGVLSSRYHVVWALRAGGRLEDRPRYNPTRTFQPFPFPAADKAQTQRIREAGEAVYRQREARREAHPSLTLTDVYNVLEALSDERELTKKERAVYEAGAVGVLRELHAELDAAVAEAYGWPNDLEDAEVIERLVALNAERAEEEALGRVRYLRPSHQNPDAGDQAGLDIEVASKPKKASAKKEPWPRSTRERIAAVRRAVERLDRPAAPKEVAKSFSRARADDVADVLDALDALGHLHRDEEGRYAA</sequence>
<dbReference type="GO" id="GO:0032259">
    <property type="term" value="P:methylation"/>
    <property type="evidence" value="ECO:0007669"/>
    <property type="project" value="UniProtKB-KW"/>
</dbReference>
<keyword evidence="11" id="KW-1185">Reference proteome</keyword>
<evidence type="ECO:0000259" key="8">
    <source>
        <dbReference type="Pfam" id="PF20466"/>
    </source>
</evidence>
<evidence type="ECO:0000313" key="11">
    <source>
        <dbReference type="Proteomes" id="UP000216446"/>
    </source>
</evidence>
<comment type="catalytic activity">
    <reaction evidence="4">
        <text>a 2'-deoxyadenosine in DNA + S-adenosyl-L-methionine = an N(6)-methyl-2'-deoxyadenosine in DNA + S-adenosyl-L-homocysteine + H(+)</text>
        <dbReference type="Rhea" id="RHEA:15197"/>
        <dbReference type="Rhea" id="RHEA-COMP:12418"/>
        <dbReference type="Rhea" id="RHEA-COMP:12419"/>
        <dbReference type="ChEBI" id="CHEBI:15378"/>
        <dbReference type="ChEBI" id="CHEBI:57856"/>
        <dbReference type="ChEBI" id="CHEBI:59789"/>
        <dbReference type="ChEBI" id="CHEBI:90615"/>
        <dbReference type="ChEBI" id="CHEBI:90616"/>
        <dbReference type="EC" id="2.1.1.72"/>
    </reaction>
</comment>
<dbReference type="GO" id="GO:0009007">
    <property type="term" value="F:site-specific DNA-methyltransferase (adenine-specific) activity"/>
    <property type="evidence" value="ECO:0007669"/>
    <property type="project" value="UniProtKB-EC"/>
</dbReference>
<dbReference type="Pfam" id="PF20473">
    <property type="entry name" value="MmeI_Mtase"/>
    <property type="match status" value="1"/>
</dbReference>
<dbReference type="InterPro" id="IPR050953">
    <property type="entry name" value="N4_N6_ade-DNA_methylase"/>
</dbReference>
<evidence type="ECO:0000256" key="3">
    <source>
        <dbReference type="ARBA" id="ARBA00022679"/>
    </source>
</evidence>
<dbReference type="SUPFAM" id="SSF53335">
    <property type="entry name" value="S-adenosyl-L-methionine-dependent methyltransferases"/>
    <property type="match status" value="1"/>
</dbReference>
<gene>
    <name evidence="10" type="ORF">BSZ36_05010</name>
</gene>
<evidence type="ECO:0000259" key="9">
    <source>
        <dbReference type="Pfam" id="PF20473"/>
    </source>
</evidence>
<evidence type="ECO:0000256" key="5">
    <source>
        <dbReference type="SAM" id="MobiDB-lite"/>
    </source>
</evidence>
<dbReference type="InterPro" id="IPR046820">
    <property type="entry name" value="MmeI_TRD"/>
</dbReference>
<feature type="domain" description="MmeI-like N-terminal" evidence="6">
    <location>
        <begin position="1"/>
        <end position="222"/>
    </location>
</feature>
<dbReference type="Gene3D" id="3.40.50.150">
    <property type="entry name" value="Vaccinia Virus protein VP39"/>
    <property type="match status" value="1"/>
</dbReference>
<dbReference type="Pfam" id="PF20464">
    <property type="entry name" value="MmeI_N"/>
    <property type="match status" value="1"/>
</dbReference>
<accession>A0A259TXG8</accession>
<evidence type="ECO:0000259" key="7">
    <source>
        <dbReference type="Pfam" id="PF20465"/>
    </source>
</evidence>
<dbReference type="InParanoid" id="A0A259TXG8"/>
<dbReference type="AlphaFoldDB" id="A0A259TXG8"/>
<feature type="domain" description="MmeI-like helicase spacer" evidence="7">
    <location>
        <begin position="229"/>
        <end position="300"/>
    </location>
</feature>
<feature type="domain" description="MmeI-like target recognition" evidence="8">
    <location>
        <begin position="873"/>
        <end position="935"/>
    </location>
</feature>
<dbReference type="PANTHER" id="PTHR33841:SF1">
    <property type="entry name" value="DNA METHYLTRANSFERASE A"/>
    <property type="match status" value="1"/>
</dbReference>
<keyword evidence="2" id="KW-0489">Methyltransferase</keyword>
<comment type="caution">
    <text evidence="10">The sequence shown here is derived from an EMBL/GenBank/DDBJ whole genome shotgun (WGS) entry which is preliminary data.</text>
</comment>
<evidence type="ECO:0000313" key="10">
    <source>
        <dbReference type="EMBL" id="OZC02390.1"/>
    </source>
</evidence>
<proteinExistence type="predicted"/>
<dbReference type="InterPro" id="IPR046819">
    <property type="entry name" value="MmeI_hel"/>
</dbReference>
<dbReference type="InterPro" id="IPR046817">
    <property type="entry name" value="MmeI_N"/>
</dbReference>
<keyword evidence="3" id="KW-0808">Transferase</keyword>
<dbReference type="Pfam" id="PF20465">
    <property type="entry name" value="MmeI_hel"/>
    <property type="match status" value="1"/>
</dbReference>
<feature type="region of interest" description="Disordered" evidence="5">
    <location>
        <begin position="531"/>
        <end position="551"/>
    </location>
</feature>
<feature type="domain" description="MmeI-like DNA-methyltransferase" evidence="9">
    <location>
        <begin position="393"/>
        <end position="688"/>
    </location>
</feature>
<dbReference type="EC" id="2.1.1.72" evidence="1"/>
<evidence type="ECO:0000256" key="4">
    <source>
        <dbReference type="ARBA" id="ARBA00047942"/>
    </source>
</evidence>
<reference evidence="10 11" key="1">
    <citation type="submission" date="2016-11" db="EMBL/GenBank/DDBJ databases">
        <title>Study of marine rhodopsin-containing bacteria.</title>
        <authorList>
            <person name="Yoshizawa S."/>
            <person name="Kumagai Y."/>
            <person name="Kogure K."/>
        </authorList>
    </citation>
    <scope>NUCLEOTIDE SEQUENCE [LARGE SCALE GENOMIC DNA]</scope>
    <source>
        <strain evidence="10 11">SG-29</strain>
    </source>
</reference>
<dbReference type="RefSeq" id="WP_094546598.1">
    <property type="nucleotide sequence ID" value="NZ_MQWB01000001.1"/>
</dbReference>
<evidence type="ECO:0000256" key="1">
    <source>
        <dbReference type="ARBA" id="ARBA00011900"/>
    </source>
</evidence>
<dbReference type="EMBL" id="MQWB01000001">
    <property type="protein sequence ID" value="OZC02390.1"/>
    <property type="molecule type" value="Genomic_DNA"/>
</dbReference>
<evidence type="ECO:0000256" key="2">
    <source>
        <dbReference type="ARBA" id="ARBA00022603"/>
    </source>
</evidence>
<dbReference type="InterPro" id="IPR029063">
    <property type="entry name" value="SAM-dependent_MTases_sf"/>
</dbReference>
<protein>
    <recommendedName>
        <fullName evidence="1">site-specific DNA-methyltransferase (adenine-specific)</fullName>
        <ecNumber evidence="1">2.1.1.72</ecNumber>
    </recommendedName>
</protein>
<dbReference type="PANTHER" id="PTHR33841">
    <property type="entry name" value="DNA METHYLTRANSFERASE YEEA-RELATED"/>
    <property type="match status" value="1"/>
</dbReference>
<dbReference type="REBASE" id="245181">
    <property type="entry name" value="RmaSG29ORF5010P"/>
</dbReference>
<dbReference type="Proteomes" id="UP000216446">
    <property type="component" value="Unassembled WGS sequence"/>
</dbReference>
<dbReference type="PRINTS" id="PR00507">
    <property type="entry name" value="N12N6MTFRASE"/>
</dbReference>